<accession>A0ABM1B8J5</accession>
<evidence type="ECO:0000256" key="1">
    <source>
        <dbReference type="SAM" id="SignalP"/>
    </source>
</evidence>
<evidence type="ECO:0000313" key="3">
    <source>
        <dbReference type="Proteomes" id="UP000694941"/>
    </source>
</evidence>
<sequence>MKGIRISSFRRYVILCAMFNWVSSTPLSRQKREEEEYECPAPDGLFADPATCRRFYTCAGGHPYSLACPPSLYFDDVKKFCTFKSKHLTCGPVEIIPTEPPTPDPLEAPKCDLSQCRLPDCFCSSDGTRIPGDLNPEDTPQMILMTFDGGLNSLIYEKYRRVLNISRENPNGCPIKSTFFVSHEYTSYFHVQKFYSEGHEIAMHSISHREPEDWWSKASYENWTEEMVGQREIAIKFANISEDSVLGIRAPYLKPGGNRMASMMYEYGFVYDSSLAVPMSNTPVWPYTLDFKIPHRCMSDKCPTHSFPGLWEIPINTMFMEDGTGGQCFLADQCVLPNFEEDVFDFLMENFLRHYRSNRAPLGLFFHVNWFNEKVKIKALYKFIDHILATYPDAWFVTMQQALLWMRNPVPNNQLTTSYAPWACEKRKPACNIPTTCALPFNGGAINDIRYMETCMSCPFQYPWVGNFEGSFRGRRIIDLTPEEEKDENKKRRKK</sequence>
<dbReference type="Gene3D" id="3.20.20.370">
    <property type="entry name" value="Glycoside hydrolase/deacetylase"/>
    <property type="match status" value="1"/>
</dbReference>
<name>A0ABM1B8J5_LIMPO</name>
<dbReference type="SMART" id="SM00494">
    <property type="entry name" value="ChtBD2"/>
    <property type="match status" value="1"/>
</dbReference>
<feature type="domain" description="Chitin-binding type-2" evidence="2">
    <location>
        <begin position="36"/>
        <end position="92"/>
    </location>
</feature>
<dbReference type="PROSITE" id="PS50940">
    <property type="entry name" value="CHIT_BIND_II"/>
    <property type="match status" value="1"/>
</dbReference>
<dbReference type="Pfam" id="PF01607">
    <property type="entry name" value="CBM_14"/>
    <property type="match status" value="1"/>
</dbReference>
<feature type="chain" id="PRO_5046214914" evidence="1">
    <location>
        <begin position="25"/>
        <end position="495"/>
    </location>
</feature>
<dbReference type="InterPro" id="IPR036508">
    <property type="entry name" value="Chitin-bd_dom_sf"/>
</dbReference>
<dbReference type="Proteomes" id="UP000694941">
    <property type="component" value="Unplaced"/>
</dbReference>
<dbReference type="Pfam" id="PF01522">
    <property type="entry name" value="Polysacc_deac_1"/>
    <property type="match status" value="1"/>
</dbReference>
<gene>
    <name evidence="4" type="primary">LOC106461678</name>
</gene>
<organism evidence="3 4">
    <name type="scientific">Limulus polyphemus</name>
    <name type="common">Atlantic horseshoe crab</name>
    <dbReference type="NCBI Taxonomy" id="6850"/>
    <lineage>
        <taxon>Eukaryota</taxon>
        <taxon>Metazoa</taxon>
        <taxon>Ecdysozoa</taxon>
        <taxon>Arthropoda</taxon>
        <taxon>Chelicerata</taxon>
        <taxon>Merostomata</taxon>
        <taxon>Xiphosura</taxon>
        <taxon>Limulidae</taxon>
        <taxon>Limulus</taxon>
    </lineage>
</organism>
<protein>
    <submittedName>
        <fullName evidence="4">Uncharacterized protein LOC106461678</fullName>
    </submittedName>
</protein>
<dbReference type="PANTHER" id="PTHR45985">
    <property type="match status" value="1"/>
</dbReference>
<dbReference type="InterPro" id="IPR002509">
    <property type="entry name" value="NODB_dom"/>
</dbReference>
<dbReference type="SUPFAM" id="SSF57625">
    <property type="entry name" value="Invertebrate chitin-binding proteins"/>
    <property type="match status" value="1"/>
</dbReference>
<feature type="signal peptide" evidence="1">
    <location>
        <begin position="1"/>
        <end position="24"/>
    </location>
</feature>
<dbReference type="RefSeq" id="XP_013776977.2">
    <property type="nucleotide sequence ID" value="XM_013921523.2"/>
</dbReference>
<dbReference type="InterPro" id="IPR052740">
    <property type="entry name" value="CE4"/>
</dbReference>
<reference evidence="4" key="1">
    <citation type="submission" date="2025-08" db="UniProtKB">
        <authorList>
            <consortium name="RefSeq"/>
        </authorList>
    </citation>
    <scope>IDENTIFICATION</scope>
    <source>
        <tissue evidence="4">Muscle</tissue>
    </source>
</reference>
<evidence type="ECO:0000259" key="2">
    <source>
        <dbReference type="PROSITE" id="PS50940"/>
    </source>
</evidence>
<dbReference type="GeneID" id="106461678"/>
<evidence type="ECO:0000313" key="4">
    <source>
        <dbReference type="RefSeq" id="XP_013776977.2"/>
    </source>
</evidence>
<dbReference type="InterPro" id="IPR002557">
    <property type="entry name" value="Chitin-bd_dom"/>
</dbReference>
<keyword evidence="3" id="KW-1185">Reference proteome</keyword>
<dbReference type="Gene3D" id="2.170.140.10">
    <property type="entry name" value="Chitin binding domain"/>
    <property type="match status" value="1"/>
</dbReference>
<keyword evidence="1" id="KW-0732">Signal</keyword>
<dbReference type="InterPro" id="IPR011330">
    <property type="entry name" value="Glyco_hydro/deAcase_b/a-brl"/>
</dbReference>
<dbReference type="PANTHER" id="PTHR45985:SF3">
    <property type="entry name" value="CHITIN DEACETYLASE-LIKE 4"/>
    <property type="match status" value="1"/>
</dbReference>
<proteinExistence type="predicted"/>
<dbReference type="SUPFAM" id="SSF88713">
    <property type="entry name" value="Glycoside hydrolase/deacetylase"/>
    <property type="match status" value="1"/>
</dbReference>